<dbReference type="EMBL" id="JAGFBS010000048">
    <property type="protein sequence ID" value="KAG6370549.1"/>
    <property type="molecule type" value="Genomic_DNA"/>
</dbReference>
<evidence type="ECO:0000256" key="3">
    <source>
        <dbReference type="PROSITE-ProRule" id="PRU00782"/>
    </source>
</evidence>
<dbReference type="AlphaFoldDB" id="A0A8I2YEK9"/>
<dbReference type="GO" id="GO:0051015">
    <property type="term" value="F:actin filament binding"/>
    <property type="evidence" value="ECO:0007669"/>
    <property type="project" value="TreeGrafter"/>
</dbReference>
<reference evidence="5" key="1">
    <citation type="submission" date="2021-03" db="EMBL/GenBank/DDBJ databases">
        <title>Evolutionary innovations through gain and loss of genes in the ectomycorrhizal Boletales.</title>
        <authorList>
            <person name="Wu G."/>
            <person name="Miyauchi S."/>
            <person name="Morin E."/>
            <person name="Yang Z.-L."/>
            <person name="Xu J."/>
            <person name="Martin F.M."/>
        </authorList>
    </citation>
    <scope>NUCLEOTIDE SEQUENCE</scope>
    <source>
        <strain evidence="5">BR01</strain>
    </source>
</reference>
<dbReference type="GO" id="GO:0005737">
    <property type="term" value="C:cytoplasm"/>
    <property type="evidence" value="ECO:0007669"/>
    <property type="project" value="UniProtKB-SubCell"/>
</dbReference>
<evidence type="ECO:0000313" key="5">
    <source>
        <dbReference type="EMBL" id="KAG6370549.1"/>
    </source>
</evidence>
<dbReference type="GO" id="GO:0005524">
    <property type="term" value="F:ATP binding"/>
    <property type="evidence" value="ECO:0007669"/>
    <property type="project" value="InterPro"/>
</dbReference>
<keyword evidence="3" id="KW-0009">Actin-binding</keyword>
<keyword evidence="5" id="KW-0378">Hydrolase</keyword>
<keyword evidence="2" id="KW-0963">Cytoplasm</keyword>
<evidence type="ECO:0000256" key="2">
    <source>
        <dbReference type="ARBA" id="ARBA00022490"/>
    </source>
</evidence>
<dbReference type="GO" id="GO:0016787">
    <property type="term" value="F:hydrolase activity"/>
    <property type="evidence" value="ECO:0007669"/>
    <property type="project" value="UniProtKB-KW"/>
</dbReference>
<dbReference type="Pfam" id="PF00063">
    <property type="entry name" value="Myosin_head"/>
    <property type="match status" value="1"/>
</dbReference>
<name>A0A8I2YEK9_9AGAM</name>
<gene>
    <name evidence="5" type="ORF">JVT61DRAFT_11338</name>
</gene>
<organism evidence="5 6">
    <name type="scientific">Boletus reticuloceps</name>
    <dbReference type="NCBI Taxonomy" id="495285"/>
    <lineage>
        <taxon>Eukaryota</taxon>
        <taxon>Fungi</taxon>
        <taxon>Dikarya</taxon>
        <taxon>Basidiomycota</taxon>
        <taxon>Agaricomycotina</taxon>
        <taxon>Agaricomycetes</taxon>
        <taxon>Agaricomycetidae</taxon>
        <taxon>Boletales</taxon>
        <taxon>Boletineae</taxon>
        <taxon>Boletaceae</taxon>
        <taxon>Boletoideae</taxon>
        <taxon>Boletus</taxon>
    </lineage>
</organism>
<dbReference type="GO" id="GO:0000146">
    <property type="term" value="F:microfilament motor activity"/>
    <property type="evidence" value="ECO:0007669"/>
    <property type="project" value="InterPro"/>
</dbReference>
<comment type="subcellular location">
    <subcellularLocation>
        <location evidence="1">Cytoplasm</location>
    </subcellularLocation>
</comment>
<dbReference type="SUPFAM" id="SSF52540">
    <property type="entry name" value="P-loop containing nucleoside triphosphate hydrolases"/>
    <property type="match status" value="1"/>
</dbReference>
<dbReference type="InterPro" id="IPR046987">
    <property type="entry name" value="Myo9"/>
</dbReference>
<comment type="caution">
    <text evidence="3">Lacks conserved residue(s) required for the propagation of feature annotation.</text>
</comment>
<dbReference type="GO" id="GO:0035556">
    <property type="term" value="P:intracellular signal transduction"/>
    <property type="evidence" value="ECO:0007669"/>
    <property type="project" value="InterPro"/>
</dbReference>
<dbReference type="InterPro" id="IPR027417">
    <property type="entry name" value="P-loop_NTPase"/>
</dbReference>
<evidence type="ECO:0000313" key="6">
    <source>
        <dbReference type="Proteomes" id="UP000683000"/>
    </source>
</evidence>
<evidence type="ECO:0000259" key="4">
    <source>
        <dbReference type="PROSITE" id="PS51456"/>
    </source>
</evidence>
<dbReference type="InterPro" id="IPR001609">
    <property type="entry name" value="Myosin_head_motor_dom-like"/>
</dbReference>
<comment type="caution">
    <text evidence="5">The sequence shown here is derived from an EMBL/GenBank/DDBJ whole genome shotgun (WGS) entry which is preliminary data.</text>
</comment>
<dbReference type="GO" id="GO:0016459">
    <property type="term" value="C:myosin complex"/>
    <property type="evidence" value="ECO:0007669"/>
    <property type="project" value="UniProtKB-KW"/>
</dbReference>
<dbReference type="Gene3D" id="1.20.58.530">
    <property type="match status" value="1"/>
</dbReference>
<dbReference type="PANTHER" id="PTHR46184:SF5">
    <property type="entry name" value="UNCONVENTIONAL MYOSIN-IXA-LIKE"/>
    <property type="match status" value="1"/>
</dbReference>
<dbReference type="PANTHER" id="PTHR46184">
    <property type="entry name" value="UNCONVENTIONAL MYOSIN-IXB-LIKE PROTEIN"/>
    <property type="match status" value="1"/>
</dbReference>
<protein>
    <submittedName>
        <fullName evidence="5">P-loop containing nucleoside triphosphate hydrolase protein</fullName>
    </submittedName>
</protein>
<feature type="domain" description="Myosin motor" evidence="4">
    <location>
        <begin position="1"/>
        <end position="76"/>
    </location>
</feature>
<dbReference type="GO" id="GO:0005884">
    <property type="term" value="C:actin filament"/>
    <property type="evidence" value="ECO:0007669"/>
    <property type="project" value="TreeGrafter"/>
</dbReference>
<dbReference type="PROSITE" id="PS51456">
    <property type="entry name" value="MYOSIN_MOTOR"/>
    <property type="match status" value="1"/>
</dbReference>
<keyword evidence="3" id="KW-0505">Motor protein</keyword>
<dbReference type="Proteomes" id="UP000683000">
    <property type="component" value="Unassembled WGS sequence"/>
</dbReference>
<sequence>MTSRPNSLDQFCINFANEHLQNFVQKCIFESHVDEYRTEGISRFVPSVPYFDNAECVRLLQNKPGGLIHIMDDQAR</sequence>
<dbReference type="OrthoDB" id="370884at2759"/>
<accession>A0A8I2YEK9</accession>
<keyword evidence="6" id="KW-1185">Reference proteome</keyword>
<proteinExistence type="inferred from homology"/>
<dbReference type="GO" id="GO:0005096">
    <property type="term" value="F:GTPase activator activity"/>
    <property type="evidence" value="ECO:0007669"/>
    <property type="project" value="InterPro"/>
</dbReference>
<evidence type="ECO:0000256" key="1">
    <source>
        <dbReference type="ARBA" id="ARBA00004496"/>
    </source>
</evidence>
<keyword evidence="3" id="KW-0518">Myosin</keyword>
<comment type="similarity">
    <text evidence="3">Belongs to the TRAFAC class myosin-kinesin ATPase superfamily. Myosin family.</text>
</comment>